<evidence type="ECO:0000313" key="2">
    <source>
        <dbReference type="Proteomes" id="UP000285150"/>
    </source>
</evidence>
<reference evidence="1 2" key="1">
    <citation type="submission" date="2018-08" db="EMBL/GenBank/DDBJ databases">
        <title>A genome reference for cultivated species of the human gut microbiota.</title>
        <authorList>
            <person name="Zou Y."/>
            <person name="Xue W."/>
            <person name="Luo G."/>
        </authorList>
    </citation>
    <scope>NUCLEOTIDE SEQUENCE [LARGE SCALE GENOMIC DNA]</scope>
    <source>
        <strain evidence="1 2">AF12-7</strain>
    </source>
</reference>
<name>A0A413B317_BACSE</name>
<evidence type="ECO:0000313" key="1">
    <source>
        <dbReference type="EMBL" id="RGW31845.1"/>
    </source>
</evidence>
<comment type="caution">
    <text evidence="1">The sequence shown here is derived from an EMBL/GenBank/DDBJ whole genome shotgun (WGS) entry which is preliminary data.</text>
</comment>
<proteinExistence type="predicted"/>
<protein>
    <submittedName>
        <fullName evidence="1">Uncharacterized protein</fullName>
    </submittedName>
</protein>
<accession>A0A413B317</accession>
<dbReference type="AlphaFoldDB" id="A0A413B317"/>
<gene>
    <name evidence="1" type="ORF">DWV77_15890</name>
</gene>
<sequence>MSTLIEIVNSKYGDYKGNVSIDFQDQFFTRLKSLGFPKGVIVGTGFEFGEIKGECSLDTVSFYVLIASPEYGSTMQDVIDSIPDKGIKVQKVKQAIPVSELGKFIKRFNCCGIYKDIKGISQLDFDIQQ</sequence>
<dbReference type="RefSeq" id="WP_117859253.1">
    <property type="nucleotide sequence ID" value="NZ_JAQCSR010000021.1"/>
</dbReference>
<organism evidence="1 2">
    <name type="scientific">Bacteroides stercoris</name>
    <dbReference type="NCBI Taxonomy" id="46506"/>
    <lineage>
        <taxon>Bacteria</taxon>
        <taxon>Pseudomonadati</taxon>
        <taxon>Bacteroidota</taxon>
        <taxon>Bacteroidia</taxon>
        <taxon>Bacteroidales</taxon>
        <taxon>Bacteroidaceae</taxon>
        <taxon>Bacteroides</taxon>
    </lineage>
</organism>
<dbReference type="Proteomes" id="UP000285150">
    <property type="component" value="Unassembled WGS sequence"/>
</dbReference>
<dbReference type="EMBL" id="QSAF01000027">
    <property type="protein sequence ID" value="RGW31845.1"/>
    <property type="molecule type" value="Genomic_DNA"/>
</dbReference>